<protein>
    <submittedName>
        <fullName evidence="2">Restriction endonuclease</fullName>
    </submittedName>
</protein>
<dbReference type="Gene3D" id="3.40.1350.10">
    <property type="match status" value="1"/>
</dbReference>
<feature type="domain" description="Restriction endonuclease type IV Mrr" evidence="1">
    <location>
        <begin position="169"/>
        <end position="282"/>
    </location>
</feature>
<proteinExistence type="predicted"/>
<sequence length="304" mass="33763">MTYNPRSEQVVVRCELPPREVVPTTASYRYLPTKDEIRDIPRKPREVAELYRSIVSQVALPCLRDLFNADPSLGSIGFNGHVPAVNPVTGEQEYPCILSLEVARDAFPLDGNLHRVQPEACVQGLKAIVSNHPYELEPIQPIIDFDLTKYKFVEGLDAVATLDTRPDLMDMSPTNFEHLVRQVSEAQGAEGWTTEQSKDDGVDAVIVRRDPLVGGLSIVQAKRYSKVVGVSHIRELAGAMEEKKAGRGVLVTTSWFASGCKQKAHEHGRIELIDGNHLVYLIKEHLGKDVLIGIPNRPRSASER</sequence>
<dbReference type="GO" id="GO:0004519">
    <property type="term" value="F:endonuclease activity"/>
    <property type="evidence" value="ECO:0007669"/>
    <property type="project" value="UniProtKB-KW"/>
</dbReference>
<evidence type="ECO:0000313" key="2">
    <source>
        <dbReference type="EMBL" id="MFC5054465.1"/>
    </source>
</evidence>
<dbReference type="PANTHER" id="PTHR30015">
    <property type="entry name" value="MRR RESTRICTION SYSTEM PROTEIN"/>
    <property type="match status" value="1"/>
</dbReference>
<evidence type="ECO:0000259" key="1">
    <source>
        <dbReference type="Pfam" id="PF04471"/>
    </source>
</evidence>
<dbReference type="InterPro" id="IPR011335">
    <property type="entry name" value="Restrct_endonuc-II-like"/>
</dbReference>
<organism evidence="2 3">
    <name type="scientific">Saccharothrix xinjiangensis</name>
    <dbReference type="NCBI Taxonomy" id="204798"/>
    <lineage>
        <taxon>Bacteria</taxon>
        <taxon>Bacillati</taxon>
        <taxon>Actinomycetota</taxon>
        <taxon>Actinomycetes</taxon>
        <taxon>Pseudonocardiales</taxon>
        <taxon>Pseudonocardiaceae</taxon>
        <taxon>Saccharothrix</taxon>
    </lineage>
</organism>
<dbReference type="InterPro" id="IPR011856">
    <property type="entry name" value="tRNA_endonuc-like_dom_sf"/>
</dbReference>
<keyword evidence="3" id="KW-1185">Reference proteome</keyword>
<dbReference type="EMBL" id="JBHSJB010000011">
    <property type="protein sequence ID" value="MFC5054465.1"/>
    <property type="molecule type" value="Genomic_DNA"/>
</dbReference>
<dbReference type="SUPFAM" id="SSF52980">
    <property type="entry name" value="Restriction endonuclease-like"/>
    <property type="match status" value="1"/>
</dbReference>
<keyword evidence="2" id="KW-0255">Endonuclease</keyword>
<comment type="caution">
    <text evidence="2">The sequence shown here is derived from an EMBL/GenBank/DDBJ whole genome shotgun (WGS) entry which is preliminary data.</text>
</comment>
<reference evidence="3" key="1">
    <citation type="journal article" date="2019" name="Int. J. Syst. Evol. Microbiol.">
        <title>The Global Catalogue of Microorganisms (GCM) 10K type strain sequencing project: providing services to taxonomists for standard genome sequencing and annotation.</title>
        <authorList>
            <consortium name="The Broad Institute Genomics Platform"/>
            <consortium name="The Broad Institute Genome Sequencing Center for Infectious Disease"/>
            <person name="Wu L."/>
            <person name="Ma J."/>
        </authorList>
    </citation>
    <scope>NUCLEOTIDE SEQUENCE [LARGE SCALE GENOMIC DNA]</scope>
    <source>
        <strain evidence="3">KCTC 12848</strain>
    </source>
</reference>
<keyword evidence="2" id="KW-0378">Hydrolase</keyword>
<dbReference type="Proteomes" id="UP001595833">
    <property type="component" value="Unassembled WGS sequence"/>
</dbReference>
<dbReference type="InterPro" id="IPR007560">
    <property type="entry name" value="Restrct_endonuc_IV_Mrr"/>
</dbReference>
<keyword evidence="2" id="KW-0540">Nuclease</keyword>
<dbReference type="RefSeq" id="WP_344034229.1">
    <property type="nucleotide sequence ID" value="NZ_BAAAKE010000001.1"/>
</dbReference>
<dbReference type="Pfam" id="PF04471">
    <property type="entry name" value="Mrr_cat"/>
    <property type="match status" value="1"/>
</dbReference>
<name>A0ABV9XVX3_9PSEU</name>
<evidence type="ECO:0000313" key="3">
    <source>
        <dbReference type="Proteomes" id="UP001595833"/>
    </source>
</evidence>
<dbReference type="PANTHER" id="PTHR30015:SF7">
    <property type="entry name" value="TYPE IV METHYL-DIRECTED RESTRICTION ENZYME ECOKMRR"/>
    <property type="match status" value="1"/>
</dbReference>
<accession>A0ABV9XVX3</accession>
<dbReference type="InterPro" id="IPR052906">
    <property type="entry name" value="Type_IV_Methyl-Rstrct_Enzyme"/>
</dbReference>
<gene>
    <name evidence="2" type="ORF">ACFPFM_11955</name>
</gene>